<dbReference type="Pfam" id="PF02559">
    <property type="entry name" value="CarD_TRCF_RID"/>
    <property type="match status" value="1"/>
</dbReference>
<dbReference type="InterPro" id="IPR003711">
    <property type="entry name" value="CarD-like/TRCF_RID"/>
</dbReference>
<dbReference type="InterPro" id="IPR042215">
    <property type="entry name" value="CarD-like_C"/>
</dbReference>
<proteinExistence type="predicted"/>
<dbReference type="Gene3D" id="2.40.10.170">
    <property type="match status" value="1"/>
</dbReference>
<evidence type="ECO:0000313" key="3">
    <source>
        <dbReference type="Proteomes" id="UP001477672"/>
    </source>
</evidence>
<feature type="domain" description="CarD-like/TRCF RNAP-interacting" evidence="1">
    <location>
        <begin position="2"/>
        <end position="61"/>
    </location>
</feature>
<accession>A0ABV1GBI6</accession>
<evidence type="ECO:0000259" key="1">
    <source>
        <dbReference type="Pfam" id="PF02559"/>
    </source>
</evidence>
<name>A0ABV1GBI6_9FIRM</name>
<dbReference type="EMBL" id="JBBMFA010000037">
    <property type="protein sequence ID" value="MEQ2519150.1"/>
    <property type="molecule type" value="Genomic_DNA"/>
</dbReference>
<dbReference type="Gene3D" id="1.20.58.1290">
    <property type="entry name" value="CarD-like, C-terminal domain"/>
    <property type="match status" value="1"/>
</dbReference>
<gene>
    <name evidence="2" type="ORF">WMO24_01665</name>
</gene>
<evidence type="ECO:0000313" key="2">
    <source>
        <dbReference type="EMBL" id="MEQ2519150.1"/>
    </source>
</evidence>
<dbReference type="RefSeq" id="WP_349214432.1">
    <property type="nucleotide sequence ID" value="NZ_JBBMFA010000037.1"/>
</dbReference>
<dbReference type="Proteomes" id="UP001477672">
    <property type="component" value="Unassembled WGS sequence"/>
</dbReference>
<sequence length="168" mass="18719">MFQANDLIYYGNTGVCRVEEVGYPPDQSPGKAGHLYYKLAPLFETGMIYVPVDTPVFMRPVITQEQAQAFLAELPKIQDDEFSSPRRAEVVDHYRSMLHAHTCRSLACLIKTLSDKADRCSALGRHLSAAEQDFKKRAEHLLYGELAVALGLPELEDAAALVEHALKT</sequence>
<protein>
    <submittedName>
        <fullName evidence="2">CarD family transcriptional regulator</fullName>
    </submittedName>
</protein>
<keyword evidence="3" id="KW-1185">Reference proteome</keyword>
<comment type="caution">
    <text evidence="2">The sequence shown here is derived from an EMBL/GenBank/DDBJ whole genome shotgun (WGS) entry which is preliminary data.</text>
</comment>
<reference evidence="2 3" key="1">
    <citation type="submission" date="2024-03" db="EMBL/GenBank/DDBJ databases">
        <title>Human intestinal bacterial collection.</title>
        <authorList>
            <person name="Pauvert C."/>
            <person name="Hitch T.C.A."/>
            <person name="Clavel T."/>
        </authorList>
    </citation>
    <scope>NUCLEOTIDE SEQUENCE [LARGE SCALE GENOMIC DNA]</scope>
    <source>
        <strain evidence="2 3">CLA-JM-H11</strain>
    </source>
</reference>
<organism evidence="2 3">
    <name type="scientific">Ruthenibacterium intestinale</name>
    <dbReference type="NCBI Taxonomy" id="3133163"/>
    <lineage>
        <taxon>Bacteria</taxon>
        <taxon>Bacillati</taxon>
        <taxon>Bacillota</taxon>
        <taxon>Clostridia</taxon>
        <taxon>Eubacteriales</taxon>
        <taxon>Oscillospiraceae</taxon>
        <taxon>Ruthenibacterium</taxon>
    </lineage>
</organism>